<evidence type="ECO:0000256" key="6">
    <source>
        <dbReference type="ARBA" id="ARBA00022692"/>
    </source>
</evidence>
<dbReference type="InterPro" id="IPR021825">
    <property type="entry name" value="RETICULATA-related"/>
</dbReference>
<keyword evidence="7" id="KW-0809">Transit peptide</keyword>
<keyword evidence="8 10" id="KW-1133">Transmembrane helix</keyword>
<comment type="subcellular location">
    <subcellularLocation>
        <location evidence="1">Membrane</location>
        <topology evidence="1">Multi-pass membrane protein</topology>
    </subcellularLocation>
    <subcellularLocation>
        <location evidence="2">Plastid</location>
        <location evidence="2">Chloroplast</location>
    </subcellularLocation>
</comment>
<organism evidence="11 12">
    <name type="scientific">Tetraparma gracilis</name>
    <dbReference type="NCBI Taxonomy" id="2962635"/>
    <lineage>
        <taxon>Eukaryota</taxon>
        <taxon>Sar</taxon>
        <taxon>Stramenopiles</taxon>
        <taxon>Ochrophyta</taxon>
        <taxon>Bolidophyceae</taxon>
        <taxon>Parmales</taxon>
        <taxon>Triparmaceae</taxon>
        <taxon>Tetraparma</taxon>
    </lineage>
</organism>
<reference evidence="11 12" key="1">
    <citation type="journal article" date="2023" name="Commun. Biol.">
        <title>Genome analysis of Parmales, the sister group of diatoms, reveals the evolutionary specialization of diatoms from phago-mixotrophs to photoautotrophs.</title>
        <authorList>
            <person name="Ban H."/>
            <person name="Sato S."/>
            <person name="Yoshikawa S."/>
            <person name="Yamada K."/>
            <person name="Nakamura Y."/>
            <person name="Ichinomiya M."/>
            <person name="Sato N."/>
            <person name="Blanc-Mathieu R."/>
            <person name="Endo H."/>
            <person name="Kuwata A."/>
            <person name="Ogata H."/>
        </authorList>
    </citation>
    <scope>NUCLEOTIDE SEQUENCE [LARGE SCALE GENOMIC DNA]</scope>
</reference>
<evidence type="ECO:0000313" key="11">
    <source>
        <dbReference type="EMBL" id="GMI35110.1"/>
    </source>
</evidence>
<evidence type="ECO:0000256" key="8">
    <source>
        <dbReference type="ARBA" id="ARBA00022989"/>
    </source>
</evidence>
<keyword evidence="9 10" id="KW-0472">Membrane</keyword>
<feature type="transmembrane region" description="Helical" evidence="10">
    <location>
        <begin position="96"/>
        <end position="120"/>
    </location>
</feature>
<dbReference type="EMBL" id="BRYB01003348">
    <property type="protein sequence ID" value="GMI35110.1"/>
    <property type="molecule type" value="Genomic_DNA"/>
</dbReference>
<protein>
    <recommendedName>
        <fullName evidence="13">ADP,ATP carrier protein</fullName>
    </recommendedName>
</protein>
<evidence type="ECO:0000256" key="10">
    <source>
        <dbReference type="SAM" id="Phobius"/>
    </source>
</evidence>
<evidence type="ECO:0000256" key="3">
    <source>
        <dbReference type="ARBA" id="ARBA00010793"/>
    </source>
</evidence>
<dbReference type="Proteomes" id="UP001165060">
    <property type="component" value="Unassembled WGS sequence"/>
</dbReference>
<dbReference type="PANTHER" id="PTHR31620">
    <property type="entry name" value="PROTEIN RETICULATA-RELATED 2, CHLOROPLASTIC-RELATED"/>
    <property type="match status" value="1"/>
</dbReference>
<keyword evidence="5" id="KW-0934">Plastid</keyword>
<dbReference type="Pfam" id="PF11891">
    <property type="entry name" value="RETICULATA-like"/>
    <property type="match status" value="1"/>
</dbReference>
<feature type="transmembrane region" description="Helical" evidence="10">
    <location>
        <begin position="140"/>
        <end position="158"/>
    </location>
</feature>
<accession>A0ABQ6MWM4</accession>
<evidence type="ECO:0000256" key="1">
    <source>
        <dbReference type="ARBA" id="ARBA00004141"/>
    </source>
</evidence>
<sequence length="223" mass="24254">MWVFELPLKATPPRGGSLAGSLAASLRSGYAARCAAVPSFPLKCLLELLLAVSLQLSAEWRVRGGVEEMARSLDFLLSSVTVAAAGKFYSMWRTRFLSLLLPVPSLFRAGFALALCGYSFTFLLTSLRLYLVPSFTPSAVPINPALAAVYTGAFMAAVSNVRYQIMQGVIDPVVDRFLRGDGDGRARQLLYRTVLAGLRVGNGFLGSWLAIHGMRLCGFFQYK</sequence>
<keyword evidence="6 10" id="KW-0812">Transmembrane</keyword>
<gene>
    <name evidence="11" type="ORF">TeGR_g5009</name>
</gene>
<keyword evidence="4" id="KW-0150">Chloroplast</keyword>
<evidence type="ECO:0000313" key="12">
    <source>
        <dbReference type="Proteomes" id="UP001165060"/>
    </source>
</evidence>
<dbReference type="PANTHER" id="PTHR31620:SF8">
    <property type="entry name" value="PROTEIN RETICULATA-RELATED 4, CHLOROPLASTIC-LIKE"/>
    <property type="match status" value="1"/>
</dbReference>
<comment type="caution">
    <text evidence="11">The sequence shown here is derived from an EMBL/GenBank/DDBJ whole genome shotgun (WGS) entry which is preliminary data.</text>
</comment>
<evidence type="ECO:0000256" key="4">
    <source>
        <dbReference type="ARBA" id="ARBA00022528"/>
    </source>
</evidence>
<evidence type="ECO:0000256" key="5">
    <source>
        <dbReference type="ARBA" id="ARBA00022640"/>
    </source>
</evidence>
<evidence type="ECO:0008006" key="13">
    <source>
        <dbReference type="Google" id="ProtNLM"/>
    </source>
</evidence>
<name>A0ABQ6MWM4_9STRA</name>
<evidence type="ECO:0000256" key="9">
    <source>
        <dbReference type="ARBA" id="ARBA00023136"/>
    </source>
</evidence>
<keyword evidence="12" id="KW-1185">Reference proteome</keyword>
<evidence type="ECO:0000256" key="7">
    <source>
        <dbReference type="ARBA" id="ARBA00022946"/>
    </source>
</evidence>
<comment type="similarity">
    <text evidence="3">Belongs to the RETICULATA family.</text>
</comment>
<proteinExistence type="inferred from homology"/>
<evidence type="ECO:0000256" key="2">
    <source>
        <dbReference type="ARBA" id="ARBA00004229"/>
    </source>
</evidence>